<dbReference type="EMBL" id="JEMC01002512">
    <property type="protein sequence ID" value="KYF86877.1"/>
    <property type="molecule type" value="Genomic_DNA"/>
</dbReference>
<accession>A0A150S3A0</accession>
<evidence type="ECO:0000313" key="1">
    <source>
        <dbReference type="EMBL" id="KYF86877.1"/>
    </source>
</evidence>
<evidence type="ECO:0000313" key="2">
    <source>
        <dbReference type="Proteomes" id="UP000075515"/>
    </source>
</evidence>
<proteinExistence type="predicted"/>
<sequence>MKKQRIEEQSWLYVDYRGVMRSYELGKGLMLYVCRDLQIGEFAPHVIEDGERQIRQFQRCIYMVDALESPRMDTDFRDQMTEWLKKNCPRAEAHLLIRSRLLQMAVNVANLLIGATMTHAYSDVAAWEGVGRRTIPWFRRRPLVVPDDVGGPRASS</sequence>
<gene>
    <name evidence="1" type="ORF">BE18_45970</name>
</gene>
<protein>
    <submittedName>
        <fullName evidence="1">Uncharacterized protein</fullName>
    </submittedName>
</protein>
<organism evidence="1 2">
    <name type="scientific">Sorangium cellulosum</name>
    <name type="common">Polyangium cellulosum</name>
    <dbReference type="NCBI Taxonomy" id="56"/>
    <lineage>
        <taxon>Bacteria</taxon>
        <taxon>Pseudomonadati</taxon>
        <taxon>Myxococcota</taxon>
        <taxon>Polyangia</taxon>
        <taxon>Polyangiales</taxon>
        <taxon>Polyangiaceae</taxon>
        <taxon>Sorangium</taxon>
    </lineage>
</organism>
<dbReference type="Proteomes" id="UP000075515">
    <property type="component" value="Unassembled WGS sequence"/>
</dbReference>
<dbReference type="AlphaFoldDB" id="A0A150S3A0"/>
<name>A0A150S3A0_SORCE</name>
<comment type="caution">
    <text evidence="1">The sequence shown here is derived from an EMBL/GenBank/DDBJ whole genome shotgun (WGS) entry which is preliminary data.</text>
</comment>
<reference evidence="1 2" key="1">
    <citation type="submission" date="2014-02" db="EMBL/GenBank/DDBJ databases">
        <title>The small core and large imbalanced accessory genome model reveals a collaborative survival strategy of Sorangium cellulosum strains in nature.</title>
        <authorList>
            <person name="Han K."/>
            <person name="Peng R."/>
            <person name="Blom J."/>
            <person name="Li Y.-Z."/>
        </authorList>
    </citation>
    <scope>NUCLEOTIDE SEQUENCE [LARGE SCALE GENOMIC DNA]</scope>
    <source>
        <strain evidence="1 2">So0149</strain>
    </source>
</reference>